<gene>
    <name evidence="6" type="primary">LOC111598581</name>
</gene>
<dbReference type="Pfam" id="PF06585">
    <property type="entry name" value="JHBP"/>
    <property type="match status" value="1"/>
</dbReference>
<dbReference type="GO" id="GO:0007623">
    <property type="term" value="P:circadian rhythm"/>
    <property type="evidence" value="ECO:0007669"/>
    <property type="project" value="UniProtKB-ARBA"/>
</dbReference>
<dbReference type="InterPro" id="IPR010562">
    <property type="entry name" value="Haemolymph_juvenile_hormone-bd"/>
</dbReference>
<evidence type="ECO:0000256" key="3">
    <source>
        <dbReference type="ARBA" id="ARBA00060902"/>
    </source>
</evidence>
<keyword evidence="2" id="KW-0090">Biological rhythms</keyword>
<dbReference type="OMA" id="TTRFHMH"/>
<dbReference type="InterPro" id="IPR038606">
    <property type="entry name" value="To_sf"/>
</dbReference>
<keyword evidence="5" id="KW-1185">Reference proteome</keyword>
<name>A0A6J1LTB2_DROHY</name>
<feature type="chain" id="PRO_5027015844" evidence="4">
    <location>
        <begin position="16"/>
        <end position="248"/>
    </location>
</feature>
<dbReference type="GO" id="GO:0005615">
    <property type="term" value="C:extracellular space"/>
    <property type="evidence" value="ECO:0007669"/>
    <property type="project" value="TreeGrafter"/>
</dbReference>
<dbReference type="Gene3D" id="3.15.10.30">
    <property type="entry name" value="Haemolymph juvenile hormone binding protein"/>
    <property type="match status" value="1"/>
</dbReference>
<comment type="similarity">
    <text evidence="3">Belongs to the TO family.</text>
</comment>
<evidence type="ECO:0000256" key="2">
    <source>
        <dbReference type="ARBA" id="ARBA00023108"/>
    </source>
</evidence>
<accession>A0A6J1LTB2</accession>
<proteinExistence type="inferred from homology"/>
<evidence type="ECO:0000256" key="4">
    <source>
        <dbReference type="SAM" id="SignalP"/>
    </source>
</evidence>
<reference evidence="6" key="1">
    <citation type="submission" date="2025-08" db="UniProtKB">
        <authorList>
            <consortium name="RefSeq"/>
        </authorList>
    </citation>
    <scope>IDENTIFICATION</scope>
    <source>
        <strain evidence="6">15085-1641.00</strain>
        <tissue evidence="6">Whole body</tissue>
    </source>
</reference>
<feature type="signal peptide" evidence="4">
    <location>
        <begin position="1"/>
        <end position="15"/>
    </location>
</feature>
<dbReference type="PANTHER" id="PTHR11008:SF40">
    <property type="entry name" value="PROTEIN TAKEOUT"/>
    <property type="match status" value="1"/>
</dbReference>
<dbReference type="FunFam" id="3.15.10.30:FF:000001">
    <property type="entry name" value="Takeout-like protein 1"/>
    <property type="match status" value="1"/>
</dbReference>
<keyword evidence="1 4" id="KW-0732">Signal</keyword>
<dbReference type="OrthoDB" id="8190514at2759"/>
<dbReference type="Proteomes" id="UP000504633">
    <property type="component" value="Unplaced"/>
</dbReference>
<dbReference type="SMART" id="SM00700">
    <property type="entry name" value="JHBP"/>
    <property type="match status" value="1"/>
</dbReference>
<dbReference type="RefSeq" id="XP_023169654.2">
    <property type="nucleotide sequence ID" value="XM_023313886.2"/>
</dbReference>
<dbReference type="GeneID" id="111598581"/>
<evidence type="ECO:0000313" key="6">
    <source>
        <dbReference type="RefSeq" id="XP_023169654.2"/>
    </source>
</evidence>
<dbReference type="AlphaFoldDB" id="A0A6J1LTB2"/>
<dbReference type="PANTHER" id="PTHR11008">
    <property type="entry name" value="PROTEIN TAKEOUT-LIKE PROTEIN"/>
    <property type="match status" value="1"/>
</dbReference>
<sequence length="248" mass="27346">MSRIILSIAVCFVLGVPIGADFPGDPKPCKYGESDCIVKLVNELISSKASQGDRALNLVKLDPLPVAKMNIKQGADSPVNIDLTFTDNNVYGISTMKIRKVKGFGKSIDKKHELLLNAATLTLAGPYKITGKVLILPISGSGESNMTLVNCDMIVSFTGKPVEKDGETYMEATNLKLSTKPERLYYLFSNLFNGDKALGDNMNTFLNDNWEAIFLEVQQSMQTAFAEIFQAIITNVFSKYPYAKFFEE</sequence>
<evidence type="ECO:0000256" key="1">
    <source>
        <dbReference type="ARBA" id="ARBA00022729"/>
    </source>
</evidence>
<protein>
    <submittedName>
        <fullName evidence="6">Protein takeout</fullName>
    </submittedName>
</protein>
<dbReference type="KEGG" id="dhe:111598581"/>
<evidence type="ECO:0000313" key="5">
    <source>
        <dbReference type="Proteomes" id="UP000504633"/>
    </source>
</evidence>
<organism evidence="5 6">
    <name type="scientific">Drosophila hydei</name>
    <name type="common">Fruit fly</name>
    <dbReference type="NCBI Taxonomy" id="7224"/>
    <lineage>
        <taxon>Eukaryota</taxon>
        <taxon>Metazoa</taxon>
        <taxon>Ecdysozoa</taxon>
        <taxon>Arthropoda</taxon>
        <taxon>Hexapoda</taxon>
        <taxon>Insecta</taxon>
        <taxon>Pterygota</taxon>
        <taxon>Neoptera</taxon>
        <taxon>Endopterygota</taxon>
        <taxon>Diptera</taxon>
        <taxon>Brachycera</taxon>
        <taxon>Muscomorpha</taxon>
        <taxon>Ephydroidea</taxon>
        <taxon>Drosophilidae</taxon>
        <taxon>Drosophila</taxon>
    </lineage>
</organism>